<protein>
    <submittedName>
        <fullName evidence="1">Phosphoinositide phosphatase SAC7</fullName>
    </submittedName>
</protein>
<dbReference type="GO" id="GO:0043812">
    <property type="term" value="F:phosphatidylinositol-4-phosphate phosphatase activity"/>
    <property type="evidence" value="ECO:0007669"/>
    <property type="project" value="TreeGrafter"/>
</dbReference>
<reference evidence="1 2" key="1">
    <citation type="journal article" date="2016" name="Sci. Rep.">
        <title>The Dendrobium catenatum Lindl. genome sequence provides insights into polysaccharide synthase, floral development and adaptive evolution.</title>
        <authorList>
            <person name="Zhang G.Q."/>
            <person name="Xu Q."/>
            <person name="Bian C."/>
            <person name="Tsai W.C."/>
            <person name="Yeh C.M."/>
            <person name="Liu K.W."/>
            <person name="Yoshida K."/>
            <person name="Zhang L.S."/>
            <person name="Chang S.B."/>
            <person name="Chen F."/>
            <person name="Shi Y."/>
            <person name="Su Y.Y."/>
            <person name="Zhang Y.Q."/>
            <person name="Chen L.J."/>
            <person name="Yin Y."/>
            <person name="Lin M."/>
            <person name="Huang H."/>
            <person name="Deng H."/>
            <person name="Wang Z.W."/>
            <person name="Zhu S.L."/>
            <person name="Zhao X."/>
            <person name="Deng C."/>
            <person name="Niu S.C."/>
            <person name="Huang J."/>
            <person name="Wang M."/>
            <person name="Liu G.H."/>
            <person name="Yang H.J."/>
            <person name="Xiao X.J."/>
            <person name="Hsiao Y.Y."/>
            <person name="Wu W.L."/>
            <person name="Chen Y.Y."/>
            <person name="Mitsuda N."/>
            <person name="Ohme-Takagi M."/>
            <person name="Luo Y.B."/>
            <person name="Van de Peer Y."/>
            <person name="Liu Z.J."/>
        </authorList>
    </citation>
    <scope>NUCLEOTIDE SEQUENCE [LARGE SCALE GENOMIC DNA]</scope>
    <source>
        <tissue evidence="1">The whole plant</tissue>
    </source>
</reference>
<dbReference type="PANTHER" id="PTHR45662">
    <property type="entry name" value="PHOSPHATIDYLINOSITIDE PHOSPHATASE SAC1"/>
    <property type="match status" value="1"/>
</dbReference>
<reference evidence="1 2" key="2">
    <citation type="journal article" date="2017" name="Nature">
        <title>The Apostasia genome and the evolution of orchids.</title>
        <authorList>
            <person name="Zhang G.Q."/>
            <person name="Liu K.W."/>
            <person name="Li Z."/>
            <person name="Lohaus R."/>
            <person name="Hsiao Y.Y."/>
            <person name="Niu S.C."/>
            <person name="Wang J.Y."/>
            <person name="Lin Y.C."/>
            <person name="Xu Q."/>
            <person name="Chen L.J."/>
            <person name="Yoshida K."/>
            <person name="Fujiwara S."/>
            <person name="Wang Z.W."/>
            <person name="Zhang Y.Q."/>
            <person name="Mitsuda N."/>
            <person name="Wang M."/>
            <person name="Liu G.H."/>
            <person name="Pecoraro L."/>
            <person name="Huang H.X."/>
            <person name="Xiao X.J."/>
            <person name="Lin M."/>
            <person name="Wu X.Y."/>
            <person name="Wu W.L."/>
            <person name="Chen Y.Y."/>
            <person name="Chang S.B."/>
            <person name="Sakamoto S."/>
            <person name="Ohme-Takagi M."/>
            <person name="Yagi M."/>
            <person name="Zeng S.J."/>
            <person name="Shen C.Y."/>
            <person name="Yeh C.M."/>
            <person name="Luo Y.B."/>
            <person name="Tsai W.C."/>
            <person name="Van de Peer Y."/>
            <person name="Liu Z.J."/>
        </authorList>
    </citation>
    <scope>NUCLEOTIDE SEQUENCE [LARGE SCALE GENOMIC DNA]</scope>
    <source>
        <tissue evidence="1">The whole plant</tissue>
    </source>
</reference>
<dbReference type="PANTHER" id="PTHR45662:SF2">
    <property type="entry name" value="PHOSPHATIDYLINOSITOL-3-PHOSPHATASE SAC1"/>
    <property type="match status" value="1"/>
</dbReference>
<dbReference type="EMBL" id="KZ504620">
    <property type="protein sequence ID" value="PKU61660.1"/>
    <property type="molecule type" value="Genomic_DNA"/>
</dbReference>
<proteinExistence type="predicted"/>
<organism evidence="1 2">
    <name type="scientific">Dendrobium catenatum</name>
    <dbReference type="NCBI Taxonomy" id="906689"/>
    <lineage>
        <taxon>Eukaryota</taxon>
        <taxon>Viridiplantae</taxon>
        <taxon>Streptophyta</taxon>
        <taxon>Embryophyta</taxon>
        <taxon>Tracheophyta</taxon>
        <taxon>Spermatophyta</taxon>
        <taxon>Magnoliopsida</taxon>
        <taxon>Liliopsida</taxon>
        <taxon>Asparagales</taxon>
        <taxon>Orchidaceae</taxon>
        <taxon>Epidendroideae</taxon>
        <taxon>Malaxideae</taxon>
        <taxon>Dendrobiinae</taxon>
        <taxon>Dendrobium</taxon>
    </lineage>
</organism>
<dbReference type="GO" id="GO:0046856">
    <property type="term" value="P:phosphatidylinositol dephosphorylation"/>
    <property type="evidence" value="ECO:0007669"/>
    <property type="project" value="TreeGrafter"/>
</dbReference>
<dbReference type="GO" id="GO:0005783">
    <property type="term" value="C:endoplasmic reticulum"/>
    <property type="evidence" value="ECO:0007669"/>
    <property type="project" value="TreeGrafter"/>
</dbReference>
<dbReference type="AlphaFoldDB" id="A0A2I0VE24"/>
<dbReference type="STRING" id="906689.A0A2I0VE24"/>
<keyword evidence="2" id="KW-1185">Reference proteome</keyword>
<dbReference type="Proteomes" id="UP000233837">
    <property type="component" value="Unassembled WGS sequence"/>
</dbReference>
<sequence length="60" mass="7217">METISNDIIRYVHFDFHAVCGHIHFERLSLLYDQIEDFLKKNRCVLAMLHLTLSMKTFYV</sequence>
<name>A0A2I0VE24_9ASPA</name>
<evidence type="ECO:0000313" key="1">
    <source>
        <dbReference type="EMBL" id="PKU61660.1"/>
    </source>
</evidence>
<gene>
    <name evidence="1" type="primary">SAC7</name>
    <name evidence="1" type="ORF">MA16_Dca028378</name>
</gene>
<accession>A0A2I0VE24</accession>
<evidence type="ECO:0000313" key="2">
    <source>
        <dbReference type="Proteomes" id="UP000233837"/>
    </source>
</evidence>